<protein>
    <submittedName>
        <fullName evidence="1">Uncharacterized protein</fullName>
    </submittedName>
</protein>
<keyword evidence="2" id="KW-1185">Reference proteome</keyword>
<evidence type="ECO:0000313" key="2">
    <source>
        <dbReference type="Proteomes" id="UP001626550"/>
    </source>
</evidence>
<proteinExistence type="predicted"/>
<dbReference type="Proteomes" id="UP001626550">
    <property type="component" value="Unassembled WGS sequence"/>
</dbReference>
<dbReference type="AlphaFoldDB" id="A0ABD2QHI3"/>
<name>A0ABD2QHI3_9PLAT</name>
<comment type="caution">
    <text evidence="1">The sequence shown here is derived from an EMBL/GenBank/DDBJ whole genome shotgun (WGS) entry which is preliminary data.</text>
</comment>
<evidence type="ECO:0000313" key="1">
    <source>
        <dbReference type="EMBL" id="KAL3318998.1"/>
    </source>
</evidence>
<sequence length="94" mass="10841">MKFAEAHHLQMASSFQLLINLDDWAGDVNPKGPIRATFAKATRISHDIDLKEHPILAQDEMKRTNRWQSGSSQQSPRYEHGQAIYWPIRTAIDR</sequence>
<dbReference type="EMBL" id="JBJKFK010000181">
    <property type="protein sequence ID" value="KAL3318998.1"/>
    <property type="molecule type" value="Genomic_DNA"/>
</dbReference>
<accession>A0ABD2QHI3</accession>
<reference evidence="1 2" key="1">
    <citation type="submission" date="2024-11" db="EMBL/GenBank/DDBJ databases">
        <title>Adaptive evolution of stress response genes in parasites aligns with host niche diversity.</title>
        <authorList>
            <person name="Hahn C."/>
            <person name="Resl P."/>
        </authorList>
    </citation>
    <scope>NUCLEOTIDE SEQUENCE [LARGE SCALE GENOMIC DNA]</scope>
    <source>
        <strain evidence="1">EGGRZ-B1_66</strain>
        <tissue evidence="1">Body</tissue>
    </source>
</reference>
<organism evidence="1 2">
    <name type="scientific">Cichlidogyrus casuarinus</name>
    <dbReference type="NCBI Taxonomy" id="1844966"/>
    <lineage>
        <taxon>Eukaryota</taxon>
        <taxon>Metazoa</taxon>
        <taxon>Spiralia</taxon>
        <taxon>Lophotrochozoa</taxon>
        <taxon>Platyhelminthes</taxon>
        <taxon>Monogenea</taxon>
        <taxon>Monopisthocotylea</taxon>
        <taxon>Dactylogyridea</taxon>
        <taxon>Ancyrocephalidae</taxon>
        <taxon>Cichlidogyrus</taxon>
    </lineage>
</organism>
<gene>
    <name evidence="1" type="ORF">Ciccas_002345</name>
</gene>